<sequence length="396" mass="43635">MPSIHLAGAMADIDKAAWDTCMGTDNPFVRHAFLEALERSGSAVPETGWHPRHMVATEDDGKVVACAPMYLKTHSYGEYVFDWGWAEAYTRAGGRYYPKLQCAVPFTPVAGPRLGLHPEAPAGLADALPAAMIEATRVLGASSVHVTFLGDISAEPFERNGFVRRLGHQYHWHNQGYDSFDHFLAALSSRKRKQIRKERAAMAASGLTLRTLVGDDVKARHWDAFHRFHQVVVDRKWGSAYLTRDFFDMLSASELGGQVVLIWAEDDGEPVAAAFNMLGGDTLYGRTWGAGRDVPFLHFEACYYRALDFAIVHGLARVEAGAQGEHKVARGYEPVATHSVHWLADQGLHQAVARAVAAERLSVAAHMMAVLDDGPFRQNVRGGLDQCQETVKKNVV</sequence>
<evidence type="ECO:0000313" key="2">
    <source>
        <dbReference type="Proteomes" id="UP000480684"/>
    </source>
</evidence>
<accession>A0A7C9QTY4</accession>
<dbReference type="AlphaFoldDB" id="A0A7C9QTY4"/>
<dbReference type="InterPro" id="IPR016181">
    <property type="entry name" value="Acyl_CoA_acyltransferase"/>
</dbReference>
<reference evidence="1 2" key="1">
    <citation type="submission" date="2020-02" db="EMBL/GenBank/DDBJ databases">
        <authorList>
            <person name="Dziuba M."/>
            <person name="Kuznetsov B."/>
            <person name="Mardanov A."/>
            <person name="Ravin N."/>
            <person name="Grouzdev D."/>
        </authorList>
    </citation>
    <scope>NUCLEOTIDE SEQUENCE [LARGE SCALE GENOMIC DNA]</scope>
    <source>
        <strain evidence="1 2">SpK</strain>
    </source>
</reference>
<dbReference type="Gene3D" id="3.40.630.30">
    <property type="match status" value="1"/>
</dbReference>
<organism evidence="1 2">
    <name type="scientific">Magnetospirillum aberrantis SpK</name>
    <dbReference type="NCBI Taxonomy" id="908842"/>
    <lineage>
        <taxon>Bacteria</taxon>
        <taxon>Pseudomonadati</taxon>
        <taxon>Pseudomonadota</taxon>
        <taxon>Alphaproteobacteria</taxon>
        <taxon>Rhodospirillales</taxon>
        <taxon>Rhodospirillaceae</taxon>
        <taxon>Magnetospirillum</taxon>
    </lineage>
</organism>
<keyword evidence="2" id="KW-1185">Reference proteome</keyword>
<dbReference type="InterPro" id="IPR007434">
    <property type="entry name" value="FemAB-like"/>
</dbReference>
<dbReference type="GO" id="GO:0016740">
    <property type="term" value="F:transferase activity"/>
    <property type="evidence" value="ECO:0007669"/>
    <property type="project" value="UniProtKB-KW"/>
</dbReference>
<protein>
    <submittedName>
        <fullName evidence="1">N-acetyltransferase</fullName>
    </submittedName>
</protein>
<dbReference type="EMBL" id="JAAIYP010000037">
    <property type="protein sequence ID" value="NFV80465.1"/>
    <property type="molecule type" value="Genomic_DNA"/>
</dbReference>
<dbReference type="RefSeq" id="WP_163678779.1">
    <property type="nucleotide sequence ID" value="NZ_JAAIYP010000037.1"/>
</dbReference>
<evidence type="ECO:0000313" key="1">
    <source>
        <dbReference type="EMBL" id="NFV80465.1"/>
    </source>
</evidence>
<keyword evidence="1" id="KW-0808">Transferase</keyword>
<comment type="caution">
    <text evidence="1">The sequence shown here is derived from an EMBL/GenBank/DDBJ whole genome shotgun (WGS) entry which is preliminary data.</text>
</comment>
<gene>
    <name evidence="1" type="ORF">G4223_10120</name>
</gene>
<dbReference type="SUPFAM" id="SSF55729">
    <property type="entry name" value="Acyl-CoA N-acyltransferases (Nat)"/>
    <property type="match status" value="1"/>
</dbReference>
<dbReference type="PANTHER" id="PTHR47017:SF1">
    <property type="entry name" value="ACYL-COA"/>
    <property type="match status" value="1"/>
</dbReference>
<dbReference type="Proteomes" id="UP000480684">
    <property type="component" value="Unassembled WGS sequence"/>
</dbReference>
<dbReference type="PANTHER" id="PTHR47017">
    <property type="entry name" value="ACYL-COA"/>
    <property type="match status" value="1"/>
</dbReference>
<name>A0A7C9QTY4_9PROT</name>
<proteinExistence type="predicted"/>
<dbReference type="Pfam" id="PF04339">
    <property type="entry name" value="FemAB_like"/>
    <property type="match status" value="1"/>
</dbReference>